<proteinExistence type="predicted"/>
<keyword evidence="3" id="KW-1185">Reference proteome</keyword>
<dbReference type="Proteomes" id="UP000289220">
    <property type="component" value="Unassembled WGS sequence"/>
</dbReference>
<evidence type="ECO:0000313" key="2">
    <source>
        <dbReference type="EMBL" id="VDC50218.1"/>
    </source>
</evidence>
<evidence type="ECO:0000256" key="1">
    <source>
        <dbReference type="SAM" id="Phobius"/>
    </source>
</evidence>
<dbReference type="AlphaFoldDB" id="A0A7Z8Y3V5"/>
<keyword evidence="1" id="KW-0472">Membrane</keyword>
<comment type="caution">
    <text evidence="2">The sequence shown here is derived from an EMBL/GenBank/DDBJ whole genome shotgun (WGS) entry which is preliminary data.</text>
</comment>
<gene>
    <name evidence="2" type="ORF">BREV_BREV_01788</name>
</gene>
<accession>A0A7Z8Y3V5</accession>
<organism evidence="2 3">
    <name type="scientific">Brevundimonas mediterranea</name>
    <dbReference type="NCBI Taxonomy" id="74329"/>
    <lineage>
        <taxon>Bacteria</taxon>
        <taxon>Pseudomonadati</taxon>
        <taxon>Pseudomonadota</taxon>
        <taxon>Alphaproteobacteria</taxon>
        <taxon>Caulobacterales</taxon>
        <taxon>Caulobacteraceae</taxon>
        <taxon>Brevundimonas</taxon>
    </lineage>
</organism>
<reference evidence="2 3" key="1">
    <citation type="submission" date="2018-11" db="EMBL/GenBank/DDBJ databases">
        <authorList>
            <person name="Peiro R."/>
            <person name="Begona"/>
            <person name="Cbmso G."/>
            <person name="Lopez M."/>
            <person name="Gonzalez S."/>
            <person name="Sacristan E."/>
            <person name="Castillo E."/>
        </authorList>
    </citation>
    <scope>NUCLEOTIDE SEQUENCE [LARGE SCALE GENOMIC DNA]</scope>
    <source>
        <strain evidence="2">Brev_genome</strain>
    </source>
</reference>
<evidence type="ECO:0008006" key="4">
    <source>
        <dbReference type="Google" id="ProtNLM"/>
    </source>
</evidence>
<protein>
    <recommendedName>
        <fullName evidence="4">Peptidoglycan-binding protein</fullName>
    </recommendedName>
</protein>
<dbReference type="EMBL" id="UXHF01000032">
    <property type="protein sequence ID" value="VDC50218.1"/>
    <property type="molecule type" value="Genomic_DNA"/>
</dbReference>
<feature type="transmembrane region" description="Helical" evidence="1">
    <location>
        <begin position="34"/>
        <end position="56"/>
    </location>
</feature>
<sequence length="71" mass="7014">MGVVKLSAEKDIADKIAAAKAKLVVVEPKPISPYAALGAAALAATAAVVMAGVVVLGPGVRFDEPPATYGP</sequence>
<evidence type="ECO:0000313" key="3">
    <source>
        <dbReference type="Proteomes" id="UP000289220"/>
    </source>
</evidence>
<keyword evidence="1" id="KW-0812">Transmembrane</keyword>
<keyword evidence="1" id="KW-1133">Transmembrane helix</keyword>
<name>A0A7Z8Y3V5_9CAUL</name>